<evidence type="ECO:0000313" key="3">
    <source>
        <dbReference type="Proteomes" id="UP000239549"/>
    </source>
</evidence>
<sequence>MGLQRIADELQSGMILDQDIYTKDKVLLLAKGSVIYEEQIRIIKRLGYSSVSIRQKEPDAGEFSYWHHIDENKFNEFEHSYSESKKELNDIMKSISSGGQVDLEQVYSIPEMLLQQVGTPYNLFAFLNNVRQLDDYTYSHSVNVSVLCGVLCKWLKLDEATCKEIITAGLLHDLGKCHIPPEILNKPEKLTAEEWEEVKKHPVYGYRLLETAKAPHNIKIGALMHHEREDGSGYPTGLKGDQIPLIAKIIAIADVYDAMTSRRPHREKICPFQVIDQFQHDFFNLLDTKLLMTFLNRVADCYVGEVVRLSDGRTGQVVVINPAYPARPMIRNRDGIINLVNEHGVEIVDILPVGANS</sequence>
<name>A0A2L2XA40_9FIRM</name>
<dbReference type="RefSeq" id="WP_104371510.1">
    <property type="nucleotide sequence ID" value="NZ_BFAV01000073.1"/>
</dbReference>
<dbReference type="InterPro" id="IPR003607">
    <property type="entry name" value="HD/PDEase_dom"/>
</dbReference>
<protein>
    <submittedName>
        <fullName evidence="2">HD-GYP domain</fullName>
    </submittedName>
</protein>
<feature type="domain" description="HD-GYP" evidence="1">
    <location>
        <begin position="115"/>
        <end position="311"/>
    </location>
</feature>
<dbReference type="NCBIfam" id="TIGR00277">
    <property type="entry name" value="HDIG"/>
    <property type="match status" value="1"/>
</dbReference>
<dbReference type="PROSITE" id="PS51832">
    <property type="entry name" value="HD_GYP"/>
    <property type="match status" value="1"/>
</dbReference>
<evidence type="ECO:0000313" key="2">
    <source>
        <dbReference type="EMBL" id="GBF33065.1"/>
    </source>
</evidence>
<dbReference type="SUPFAM" id="SSF109604">
    <property type="entry name" value="HD-domain/PDEase-like"/>
    <property type="match status" value="1"/>
</dbReference>
<evidence type="ECO:0000259" key="1">
    <source>
        <dbReference type="PROSITE" id="PS51832"/>
    </source>
</evidence>
<dbReference type="InterPro" id="IPR006675">
    <property type="entry name" value="HDIG_dom"/>
</dbReference>
<dbReference type="AlphaFoldDB" id="A0A2L2XA40"/>
<gene>
    <name evidence="2" type="ORF">DCCM_2162</name>
</gene>
<dbReference type="PANTHER" id="PTHR43155:SF2">
    <property type="entry name" value="CYCLIC DI-GMP PHOSPHODIESTERASE PA4108"/>
    <property type="match status" value="1"/>
</dbReference>
<proteinExistence type="predicted"/>
<accession>A0A2L2XA40</accession>
<keyword evidence="3" id="KW-1185">Reference proteome</keyword>
<organism evidence="2 3">
    <name type="scientific">Desulfocucumis palustris</name>
    <dbReference type="NCBI Taxonomy" id="1898651"/>
    <lineage>
        <taxon>Bacteria</taxon>
        <taxon>Bacillati</taxon>
        <taxon>Bacillota</taxon>
        <taxon>Clostridia</taxon>
        <taxon>Eubacteriales</taxon>
        <taxon>Desulfocucumaceae</taxon>
        <taxon>Desulfocucumis</taxon>
    </lineage>
</organism>
<dbReference type="OrthoDB" id="9798833at2"/>
<dbReference type="Proteomes" id="UP000239549">
    <property type="component" value="Unassembled WGS sequence"/>
</dbReference>
<dbReference type="Pfam" id="PF13487">
    <property type="entry name" value="HD_5"/>
    <property type="match status" value="1"/>
</dbReference>
<dbReference type="InterPro" id="IPR037522">
    <property type="entry name" value="HD_GYP_dom"/>
</dbReference>
<reference evidence="3" key="1">
    <citation type="submission" date="2018-02" db="EMBL/GenBank/DDBJ databases">
        <title>Genome sequence of Desulfocucumis palustris strain NAW-5.</title>
        <authorList>
            <person name="Watanabe M."/>
            <person name="Kojima H."/>
            <person name="Fukui M."/>
        </authorList>
    </citation>
    <scope>NUCLEOTIDE SEQUENCE [LARGE SCALE GENOMIC DNA]</scope>
    <source>
        <strain evidence="3">NAW-5</strain>
    </source>
</reference>
<dbReference type="SMART" id="SM00471">
    <property type="entry name" value="HDc"/>
    <property type="match status" value="1"/>
</dbReference>
<dbReference type="CDD" id="cd00077">
    <property type="entry name" value="HDc"/>
    <property type="match status" value="1"/>
</dbReference>
<dbReference type="Gene3D" id="1.10.3210.10">
    <property type="entry name" value="Hypothetical protein af1432"/>
    <property type="match status" value="1"/>
</dbReference>
<dbReference type="EMBL" id="BFAV01000073">
    <property type="protein sequence ID" value="GBF33065.1"/>
    <property type="molecule type" value="Genomic_DNA"/>
</dbReference>
<comment type="caution">
    <text evidence="2">The sequence shown here is derived from an EMBL/GenBank/DDBJ whole genome shotgun (WGS) entry which is preliminary data.</text>
</comment>
<dbReference type="PANTHER" id="PTHR43155">
    <property type="entry name" value="CYCLIC DI-GMP PHOSPHODIESTERASE PA4108-RELATED"/>
    <property type="match status" value="1"/>
</dbReference>